<dbReference type="Pfam" id="PF03129">
    <property type="entry name" value="HGTP_anticodon"/>
    <property type="match status" value="1"/>
</dbReference>
<dbReference type="PANTHER" id="PTHR43382:SF2">
    <property type="entry name" value="BIFUNCTIONAL GLUTAMATE_PROLINE--TRNA LIGASE"/>
    <property type="match status" value="1"/>
</dbReference>
<keyword evidence="4 7" id="KW-0067">ATP-binding</keyword>
<evidence type="ECO:0000256" key="1">
    <source>
        <dbReference type="ARBA" id="ARBA00022490"/>
    </source>
</evidence>
<dbReference type="SMART" id="SM00946">
    <property type="entry name" value="ProRS-C_1"/>
    <property type="match status" value="1"/>
</dbReference>
<reference evidence="9 10" key="1">
    <citation type="journal article" date="2013" name="Int. J. Syst. Evol. Microbiol.">
        <title>Aquimarina gracilis sp. nov., isolated from the gut microflora of a mussel, Mytilus coruscus, and emended description of Aquimarina spongiae.</title>
        <authorList>
            <person name="Park S.C."/>
            <person name="Choe H.N."/>
            <person name="Baik K.S."/>
            <person name="Seong C.N."/>
        </authorList>
    </citation>
    <scope>NUCLEOTIDE SEQUENCE [LARGE SCALE GENOMIC DNA]</scope>
    <source>
        <strain evidence="9 10">PSC32</strain>
    </source>
</reference>
<comment type="caution">
    <text evidence="9">The sequence shown here is derived from an EMBL/GenBank/DDBJ whole genome shotgun (WGS) entry which is preliminary data.</text>
</comment>
<keyword evidence="3 7" id="KW-0547">Nucleotide-binding</keyword>
<evidence type="ECO:0000256" key="5">
    <source>
        <dbReference type="ARBA" id="ARBA00022917"/>
    </source>
</evidence>
<dbReference type="InterPro" id="IPR002314">
    <property type="entry name" value="aa-tRNA-synt_IIb"/>
</dbReference>
<dbReference type="PROSITE" id="PS50862">
    <property type="entry name" value="AA_TRNA_LIGASE_II"/>
    <property type="match status" value="1"/>
</dbReference>
<comment type="subunit">
    <text evidence="7">Homodimer.</text>
</comment>
<dbReference type="Pfam" id="PF00587">
    <property type="entry name" value="tRNA-synt_2b"/>
    <property type="match status" value="1"/>
</dbReference>
<keyword evidence="2 7" id="KW-0436">Ligase</keyword>
<dbReference type="SUPFAM" id="SSF55681">
    <property type="entry name" value="Class II aaRS and biotin synthetases"/>
    <property type="match status" value="1"/>
</dbReference>
<dbReference type="HAMAP" id="MF_01571">
    <property type="entry name" value="Pro_tRNA_synth_type3"/>
    <property type="match status" value="1"/>
</dbReference>
<dbReference type="GO" id="GO:0004827">
    <property type="term" value="F:proline-tRNA ligase activity"/>
    <property type="evidence" value="ECO:0007669"/>
    <property type="project" value="UniProtKB-EC"/>
</dbReference>
<dbReference type="SUPFAM" id="SSF64586">
    <property type="entry name" value="C-terminal domain of ProRS"/>
    <property type="match status" value="1"/>
</dbReference>
<organism evidence="9 10">
    <name type="scientific">Aquimarina gracilis</name>
    <dbReference type="NCBI Taxonomy" id="874422"/>
    <lineage>
        <taxon>Bacteria</taxon>
        <taxon>Pseudomonadati</taxon>
        <taxon>Bacteroidota</taxon>
        <taxon>Flavobacteriia</taxon>
        <taxon>Flavobacteriales</taxon>
        <taxon>Flavobacteriaceae</taxon>
        <taxon>Aquimarina</taxon>
    </lineage>
</organism>
<dbReference type="EMBL" id="JAYKLX010000002">
    <property type="protein sequence ID" value="MEB3344687.1"/>
    <property type="molecule type" value="Genomic_DNA"/>
</dbReference>
<comment type="similarity">
    <text evidence="7">Belongs to the class-II aminoacyl-tRNA synthetase family. ProS type 3 subfamily.</text>
</comment>
<evidence type="ECO:0000259" key="8">
    <source>
        <dbReference type="PROSITE" id="PS50862"/>
    </source>
</evidence>
<dbReference type="Proteomes" id="UP001327027">
    <property type="component" value="Unassembled WGS sequence"/>
</dbReference>
<sequence>MSKNLTKRSEDYSKWYNELVVKADLAENSAVRGCMVIKPYGYAIWEKMQAELDRKFKETGHQNAYFPLFVPKSLFEAEEKNAEGFAKECAVVTHYRLKTDPEDSSKLIVDPNAKLEEELIVRPTSEAIIWNTYKGWIQSYRDLPILVNQWANVVRWEMRTRLFLRTAEFLWQEGHTAHETREEAIAETEQMNNVYADFVENFMAIPVIKGRKTESERFAGAEDTYCIEALMQDGKALQAGTSHFLGQNFAKAFDVKFTSKEGKLDYVWATSWGVSTRLMGALIMTHSDDNGLVLPPNLAPIQVVIVPIYKGEEQLDQISEVANELVADLRAKGISVKYDNRDTHRPGAKFAQYELQGVPLRIAIGPKDLEKGTVELARRDTLTKQFVAKNEVVETIEALLEDIQKSLHAKATQYRDGHITEVNSFEDFKEMLENKGGFISAHWDGTIETEQKIKELTKATIRCIPFDAKEEEGVCVYSGNPSKKRVLFAKAY</sequence>
<evidence type="ECO:0000313" key="10">
    <source>
        <dbReference type="Proteomes" id="UP001327027"/>
    </source>
</evidence>
<dbReference type="InterPro" id="IPR017449">
    <property type="entry name" value="Pro-tRNA_synth_II"/>
</dbReference>
<dbReference type="InterPro" id="IPR006195">
    <property type="entry name" value="aa-tRNA-synth_II"/>
</dbReference>
<evidence type="ECO:0000256" key="4">
    <source>
        <dbReference type="ARBA" id="ARBA00022840"/>
    </source>
</evidence>
<dbReference type="PANTHER" id="PTHR43382">
    <property type="entry name" value="PROLYL-TRNA SYNTHETASE"/>
    <property type="match status" value="1"/>
</dbReference>
<gene>
    <name evidence="7 9" type="primary">proS</name>
    <name evidence="9" type="ORF">U6A24_04405</name>
</gene>
<dbReference type="InterPro" id="IPR004499">
    <property type="entry name" value="Pro-tRNA-ligase_IIa_arc-type"/>
</dbReference>
<keyword evidence="6 7" id="KW-0030">Aminoacyl-tRNA synthetase</keyword>
<dbReference type="Gene3D" id="3.40.50.800">
    <property type="entry name" value="Anticodon-binding domain"/>
    <property type="match status" value="1"/>
</dbReference>
<evidence type="ECO:0000256" key="2">
    <source>
        <dbReference type="ARBA" id="ARBA00022598"/>
    </source>
</evidence>
<dbReference type="SUPFAM" id="SSF52954">
    <property type="entry name" value="Class II aaRS ABD-related"/>
    <property type="match status" value="1"/>
</dbReference>
<keyword evidence="5 7" id="KW-0648">Protein biosynthesis</keyword>
<comment type="function">
    <text evidence="7">Catalyzes the attachment of proline to tRNA(Pro) in a two-step reaction: proline is first activated by ATP to form Pro-AMP and then transferred to the acceptor end of tRNA(Pro).</text>
</comment>
<dbReference type="Gene3D" id="3.30.930.10">
    <property type="entry name" value="Bira Bifunctional Protein, Domain 2"/>
    <property type="match status" value="1"/>
</dbReference>
<dbReference type="NCBIfam" id="TIGR00408">
    <property type="entry name" value="proS_fam_I"/>
    <property type="match status" value="1"/>
</dbReference>
<dbReference type="EC" id="6.1.1.15" evidence="7"/>
<dbReference type="RefSeq" id="WP_324178727.1">
    <property type="nucleotide sequence ID" value="NZ_BAABAW010000003.1"/>
</dbReference>
<dbReference type="CDD" id="cd00862">
    <property type="entry name" value="ProRS_anticodon_zinc"/>
    <property type="match status" value="1"/>
</dbReference>
<accession>A0ABU5ZSY0</accession>
<feature type="domain" description="Aminoacyl-transfer RNA synthetases class-II family profile" evidence="8">
    <location>
        <begin position="27"/>
        <end position="295"/>
    </location>
</feature>
<name>A0ABU5ZSY0_9FLAO</name>
<dbReference type="InterPro" id="IPR045864">
    <property type="entry name" value="aa-tRNA-synth_II/BPL/LPL"/>
</dbReference>
<dbReference type="InterPro" id="IPR016061">
    <property type="entry name" value="Pro-tRNA_ligase_II_C"/>
</dbReference>
<evidence type="ECO:0000256" key="7">
    <source>
        <dbReference type="HAMAP-Rule" id="MF_01571"/>
    </source>
</evidence>
<dbReference type="CDD" id="cd00778">
    <property type="entry name" value="ProRS_core_arch_euk"/>
    <property type="match status" value="1"/>
</dbReference>
<keyword evidence="10" id="KW-1185">Reference proteome</keyword>
<proteinExistence type="inferred from homology"/>
<comment type="domain">
    <text evidence="7">Consists of three domains: the N-terminal catalytic domain, the anticodon-binding domain and the C-terminal extension.</text>
</comment>
<evidence type="ECO:0000313" key="9">
    <source>
        <dbReference type="EMBL" id="MEB3344687.1"/>
    </source>
</evidence>
<dbReference type="Gene3D" id="3.30.110.30">
    <property type="entry name" value="C-terminal domain of ProRS"/>
    <property type="match status" value="1"/>
</dbReference>
<comment type="catalytic activity">
    <reaction evidence="7">
        <text>tRNA(Pro) + L-proline + ATP = L-prolyl-tRNA(Pro) + AMP + diphosphate</text>
        <dbReference type="Rhea" id="RHEA:14305"/>
        <dbReference type="Rhea" id="RHEA-COMP:9700"/>
        <dbReference type="Rhea" id="RHEA-COMP:9702"/>
        <dbReference type="ChEBI" id="CHEBI:30616"/>
        <dbReference type="ChEBI" id="CHEBI:33019"/>
        <dbReference type="ChEBI" id="CHEBI:60039"/>
        <dbReference type="ChEBI" id="CHEBI:78442"/>
        <dbReference type="ChEBI" id="CHEBI:78532"/>
        <dbReference type="ChEBI" id="CHEBI:456215"/>
        <dbReference type="EC" id="6.1.1.15"/>
    </reaction>
</comment>
<dbReference type="InterPro" id="IPR033721">
    <property type="entry name" value="ProRS_core_arch_euk"/>
</dbReference>
<keyword evidence="1 7" id="KW-0963">Cytoplasm</keyword>
<dbReference type="Pfam" id="PF09180">
    <property type="entry name" value="ProRS-C_1"/>
    <property type="match status" value="1"/>
</dbReference>
<evidence type="ECO:0000256" key="3">
    <source>
        <dbReference type="ARBA" id="ARBA00022741"/>
    </source>
</evidence>
<comment type="subcellular location">
    <subcellularLocation>
        <location evidence="7">Cytoplasm</location>
    </subcellularLocation>
</comment>
<dbReference type="InterPro" id="IPR036621">
    <property type="entry name" value="Anticodon-bd_dom_sf"/>
</dbReference>
<evidence type="ECO:0000256" key="6">
    <source>
        <dbReference type="ARBA" id="ARBA00023146"/>
    </source>
</evidence>
<dbReference type="InterPro" id="IPR004154">
    <property type="entry name" value="Anticodon-bd"/>
</dbReference>
<protein>
    <recommendedName>
        <fullName evidence="7">Proline--tRNA ligase</fullName>
        <ecNumber evidence="7">6.1.1.15</ecNumber>
    </recommendedName>
    <alternativeName>
        <fullName evidence="7">Prolyl-tRNA synthetase</fullName>
        <shortName evidence="7">ProRS</shortName>
    </alternativeName>
</protein>